<dbReference type="GO" id="GO:0008017">
    <property type="term" value="F:microtubule binding"/>
    <property type="evidence" value="ECO:0007669"/>
    <property type="project" value="InterPro"/>
</dbReference>
<keyword evidence="5" id="KW-0206">Cytoskeleton</keyword>
<feature type="region of interest" description="Disordered" evidence="6">
    <location>
        <begin position="76"/>
        <end position="132"/>
    </location>
</feature>
<protein>
    <recommendedName>
        <fullName evidence="7">TPX2 C-terminal domain-containing protein</fullName>
    </recommendedName>
</protein>
<evidence type="ECO:0000256" key="2">
    <source>
        <dbReference type="ARBA" id="ARBA00005885"/>
    </source>
</evidence>
<feature type="domain" description="TPX2 C-terminal" evidence="7">
    <location>
        <begin position="251"/>
        <end position="326"/>
    </location>
</feature>
<comment type="similarity">
    <text evidence="2">Belongs to the TPX2 family.</text>
</comment>
<gene>
    <name evidence="8" type="ORF">Nepgr_014296</name>
</gene>
<keyword evidence="3" id="KW-0963">Cytoplasm</keyword>
<feature type="compositionally biased region" description="Basic residues" evidence="6">
    <location>
        <begin position="378"/>
        <end position="387"/>
    </location>
</feature>
<keyword evidence="4" id="KW-0493">Microtubule</keyword>
<dbReference type="EMBL" id="BSYO01000012">
    <property type="protein sequence ID" value="GMH12455.1"/>
    <property type="molecule type" value="Genomic_DNA"/>
</dbReference>
<reference evidence="8" key="1">
    <citation type="submission" date="2023-05" db="EMBL/GenBank/DDBJ databases">
        <title>Nepenthes gracilis genome sequencing.</title>
        <authorList>
            <person name="Fukushima K."/>
        </authorList>
    </citation>
    <scope>NUCLEOTIDE SEQUENCE</scope>
    <source>
        <strain evidence="8">SING2019-196</strain>
    </source>
</reference>
<evidence type="ECO:0000256" key="5">
    <source>
        <dbReference type="ARBA" id="ARBA00023212"/>
    </source>
</evidence>
<evidence type="ECO:0000256" key="1">
    <source>
        <dbReference type="ARBA" id="ARBA00004245"/>
    </source>
</evidence>
<evidence type="ECO:0000259" key="7">
    <source>
        <dbReference type="Pfam" id="PF06886"/>
    </source>
</evidence>
<dbReference type="InterPro" id="IPR044833">
    <property type="entry name" value="WDL5/6"/>
</dbReference>
<feature type="compositionally biased region" description="Polar residues" evidence="6">
    <location>
        <begin position="150"/>
        <end position="180"/>
    </location>
</feature>
<dbReference type="PANTHER" id="PTHR31358:SF29">
    <property type="entry name" value="PROTEIN WVD2-LIKE 5-RELATED"/>
    <property type="match status" value="1"/>
</dbReference>
<feature type="region of interest" description="Disordered" evidence="6">
    <location>
        <begin position="1"/>
        <end position="25"/>
    </location>
</feature>
<accession>A0AAD3SIW9</accession>
<keyword evidence="9" id="KW-1185">Reference proteome</keyword>
<evidence type="ECO:0000256" key="6">
    <source>
        <dbReference type="SAM" id="MobiDB-lite"/>
    </source>
</evidence>
<feature type="compositionally biased region" description="Basic and acidic residues" evidence="6">
    <location>
        <begin position="91"/>
        <end position="103"/>
    </location>
</feature>
<feature type="region of interest" description="Disordered" evidence="6">
    <location>
        <begin position="304"/>
        <end position="401"/>
    </location>
</feature>
<dbReference type="PANTHER" id="PTHR31358">
    <property type="entry name" value="PROTEIN WVD2-LIKE 4"/>
    <property type="match status" value="1"/>
</dbReference>
<organism evidence="8 9">
    <name type="scientific">Nepenthes gracilis</name>
    <name type="common">Slender pitcher plant</name>
    <dbReference type="NCBI Taxonomy" id="150966"/>
    <lineage>
        <taxon>Eukaryota</taxon>
        <taxon>Viridiplantae</taxon>
        <taxon>Streptophyta</taxon>
        <taxon>Embryophyta</taxon>
        <taxon>Tracheophyta</taxon>
        <taxon>Spermatophyta</taxon>
        <taxon>Magnoliopsida</taxon>
        <taxon>eudicotyledons</taxon>
        <taxon>Gunneridae</taxon>
        <taxon>Pentapetalae</taxon>
        <taxon>Caryophyllales</taxon>
        <taxon>Nepenthaceae</taxon>
        <taxon>Nepenthes</taxon>
    </lineage>
</organism>
<feature type="region of interest" description="Disordered" evidence="6">
    <location>
        <begin position="217"/>
        <end position="244"/>
    </location>
</feature>
<comment type="subcellular location">
    <subcellularLocation>
        <location evidence="1">Cytoplasm</location>
        <location evidence="1">Cytoskeleton</location>
    </subcellularLocation>
</comment>
<feature type="region of interest" description="Disordered" evidence="6">
    <location>
        <begin position="147"/>
        <end position="180"/>
    </location>
</feature>
<evidence type="ECO:0000256" key="4">
    <source>
        <dbReference type="ARBA" id="ARBA00022701"/>
    </source>
</evidence>
<name>A0AAD3SIW9_NEPGR</name>
<evidence type="ECO:0000313" key="9">
    <source>
        <dbReference type="Proteomes" id="UP001279734"/>
    </source>
</evidence>
<feature type="compositionally biased region" description="Polar residues" evidence="6">
    <location>
        <begin position="116"/>
        <end position="130"/>
    </location>
</feature>
<sequence length="465" mass="50486">MDADNILPALEPDMGDSNGAGNELPCQEEEGVVHNVVTGIPGSNVGPDFPNVSLETLEGSNNCGMDPKSSVIVENSDMHEKSNGSAVSDEVELKDTHQVKDSKSQNGQGKSIAENLLSSDNDAATQVKKTSNAKEVKMASNATLVAKSLPKQTAAKSRSFNARYSDGNNPHKTIEPTSGMNIAHKSKHLAKSVTKSSAEIVSQSECAMGKEKLKPLRKGHCNKNEGDPESTFPTSGDANPHRVGKLPSYSFSFSCDERAERRKEFYSKLVEKINAKEVEKCNQQAKSKETQEAHIKMLRKSLTFKATPMPSFYQEPAPPKVELNKIPPTRPRSPKLGRKKSPAVDDEADGSHSRRSGLVSLDVRVSQNKPVEGPSPAHSKKPQRRSLPRLPSQKISLASTTNDDALLVTQKQENVTNGALTLAQEEQKVVPSAEPGQTQAIADNEPAFLDQVQPTFEQELITEEH</sequence>
<dbReference type="AlphaFoldDB" id="A0AAD3SIW9"/>
<dbReference type="Pfam" id="PF06886">
    <property type="entry name" value="TPX2"/>
    <property type="match status" value="1"/>
</dbReference>
<proteinExistence type="inferred from homology"/>
<evidence type="ECO:0000256" key="3">
    <source>
        <dbReference type="ARBA" id="ARBA00022490"/>
    </source>
</evidence>
<comment type="caution">
    <text evidence="8">The sequence shown here is derived from an EMBL/GenBank/DDBJ whole genome shotgun (WGS) entry which is preliminary data.</text>
</comment>
<dbReference type="GO" id="GO:0005874">
    <property type="term" value="C:microtubule"/>
    <property type="evidence" value="ECO:0007669"/>
    <property type="project" value="UniProtKB-KW"/>
</dbReference>
<dbReference type="InterPro" id="IPR027329">
    <property type="entry name" value="TPX2_C"/>
</dbReference>
<dbReference type="Proteomes" id="UP001279734">
    <property type="component" value="Unassembled WGS sequence"/>
</dbReference>
<evidence type="ECO:0000313" key="8">
    <source>
        <dbReference type="EMBL" id="GMH12455.1"/>
    </source>
</evidence>
<feature type="compositionally biased region" description="Basic residues" evidence="6">
    <location>
        <begin position="332"/>
        <end position="341"/>
    </location>
</feature>